<protein>
    <submittedName>
        <fullName evidence="2">Uncharacterized protein</fullName>
    </submittedName>
</protein>
<name>A0A194Q0E3_PAPXU</name>
<evidence type="ECO:0000256" key="1">
    <source>
        <dbReference type="SAM" id="MobiDB-lite"/>
    </source>
</evidence>
<dbReference type="Proteomes" id="UP000053268">
    <property type="component" value="Unassembled WGS sequence"/>
</dbReference>
<accession>A0A194Q0E3</accession>
<feature type="region of interest" description="Disordered" evidence="1">
    <location>
        <begin position="46"/>
        <end position="72"/>
    </location>
</feature>
<proteinExistence type="predicted"/>
<dbReference type="EMBL" id="KQ459584">
    <property type="protein sequence ID" value="KPI98464.1"/>
    <property type="molecule type" value="Genomic_DNA"/>
</dbReference>
<reference evidence="2 3" key="1">
    <citation type="journal article" date="2015" name="Nat. Commun.">
        <title>Outbred genome sequencing and CRISPR/Cas9 gene editing in butterflies.</title>
        <authorList>
            <person name="Li X."/>
            <person name="Fan D."/>
            <person name="Zhang W."/>
            <person name="Liu G."/>
            <person name="Zhang L."/>
            <person name="Zhao L."/>
            <person name="Fang X."/>
            <person name="Chen L."/>
            <person name="Dong Y."/>
            <person name="Chen Y."/>
            <person name="Ding Y."/>
            <person name="Zhao R."/>
            <person name="Feng M."/>
            <person name="Zhu Y."/>
            <person name="Feng Y."/>
            <person name="Jiang X."/>
            <person name="Zhu D."/>
            <person name="Xiang H."/>
            <person name="Feng X."/>
            <person name="Li S."/>
            <person name="Wang J."/>
            <person name="Zhang G."/>
            <person name="Kronforst M.R."/>
            <person name="Wang W."/>
        </authorList>
    </citation>
    <scope>NUCLEOTIDE SEQUENCE [LARGE SCALE GENOMIC DNA]</scope>
    <source>
        <strain evidence="2">Ya'a_city_454_Px</strain>
        <tissue evidence="2">Whole body</tissue>
    </source>
</reference>
<evidence type="ECO:0000313" key="3">
    <source>
        <dbReference type="Proteomes" id="UP000053268"/>
    </source>
</evidence>
<organism evidence="2 3">
    <name type="scientific">Papilio xuthus</name>
    <name type="common">Asian swallowtail butterfly</name>
    <dbReference type="NCBI Taxonomy" id="66420"/>
    <lineage>
        <taxon>Eukaryota</taxon>
        <taxon>Metazoa</taxon>
        <taxon>Ecdysozoa</taxon>
        <taxon>Arthropoda</taxon>
        <taxon>Hexapoda</taxon>
        <taxon>Insecta</taxon>
        <taxon>Pterygota</taxon>
        <taxon>Neoptera</taxon>
        <taxon>Endopterygota</taxon>
        <taxon>Lepidoptera</taxon>
        <taxon>Glossata</taxon>
        <taxon>Ditrysia</taxon>
        <taxon>Papilionoidea</taxon>
        <taxon>Papilionidae</taxon>
        <taxon>Papilioninae</taxon>
        <taxon>Papilio</taxon>
    </lineage>
</organism>
<evidence type="ECO:0000313" key="2">
    <source>
        <dbReference type="EMBL" id="KPI98464.1"/>
    </source>
</evidence>
<dbReference type="AlphaFoldDB" id="A0A194Q0E3"/>
<gene>
    <name evidence="2" type="ORF">RR46_03616</name>
</gene>
<sequence>MAVEYLQNLLFSAFPRLAAANIAMHRVKSARAVMAARRGLAGARRGADWRYSPRPPAALSTARPPNPPRTRQTHHMQFSIVKGFVDNCVETRLRALEAVEYCRSNYTRKVIVLMLGHRVSGGDLLFLMDQQRSRIPVSQRGAEAVSRYPRPPPMISERRKFTLILHISAARPVITSI</sequence>
<keyword evidence="3" id="KW-1185">Reference proteome</keyword>